<dbReference type="InterPro" id="IPR051016">
    <property type="entry name" value="Diverse_Substrate_AcTransf"/>
</dbReference>
<keyword evidence="5" id="KW-1185">Reference proteome</keyword>
<comment type="caution">
    <text evidence="4">The sequence shown here is derived from an EMBL/GenBank/DDBJ whole genome shotgun (WGS) entry which is preliminary data.</text>
</comment>
<organism evidence="4 5">
    <name type="scientific">Vibrio agarilyticus</name>
    <dbReference type="NCBI Taxonomy" id="2726741"/>
    <lineage>
        <taxon>Bacteria</taxon>
        <taxon>Pseudomonadati</taxon>
        <taxon>Pseudomonadota</taxon>
        <taxon>Gammaproteobacteria</taxon>
        <taxon>Vibrionales</taxon>
        <taxon>Vibrionaceae</taxon>
        <taxon>Vibrio</taxon>
    </lineage>
</organism>
<name>A0A7X8YGY2_9VIBR</name>
<sequence>MSVVIRDPLAEDFEQWKVLFHHYQAFYRGHIPEDTVEYTWTRFFDPDESLGAFVAEMDGKLVGLIHYLYHDSTWNKNKSCYIEDLFVDKAARGEDIGRALLLKVAERGTEEGAFRVYLHTQEYNSAGRSLYDSVLPLSSFIVYRKNLPL</sequence>
<evidence type="ECO:0000256" key="2">
    <source>
        <dbReference type="ARBA" id="ARBA00023315"/>
    </source>
</evidence>
<dbReference type="GO" id="GO:0008080">
    <property type="term" value="F:N-acetyltransferase activity"/>
    <property type="evidence" value="ECO:0007669"/>
    <property type="project" value="TreeGrafter"/>
</dbReference>
<keyword evidence="1 4" id="KW-0808">Transferase</keyword>
<dbReference type="SUPFAM" id="SSF55729">
    <property type="entry name" value="Acyl-CoA N-acyltransferases (Nat)"/>
    <property type="match status" value="1"/>
</dbReference>
<dbReference type="RefSeq" id="WP_168835988.1">
    <property type="nucleotide sequence ID" value="NZ_JABAIK010000006.1"/>
</dbReference>
<keyword evidence="2" id="KW-0012">Acyltransferase</keyword>
<gene>
    <name evidence="4" type="ORF">HGP28_08325</name>
</gene>
<dbReference type="InterPro" id="IPR016181">
    <property type="entry name" value="Acyl_CoA_acyltransferase"/>
</dbReference>
<evidence type="ECO:0000313" key="5">
    <source>
        <dbReference type="Proteomes" id="UP000535589"/>
    </source>
</evidence>
<reference evidence="4 5" key="1">
    <citation type="submission" date="2020-04" db="EMBL/GenBank/DDBJ databases">
        <title>Vibrio sp. SM6, a novel species isolated from seawater.</title>
        <authorList>
            <person name="Wang X."/>
        </authorList>
    </citation>
    <scope>NUCLEOTIDE SEQUENCE [LARGE SCALE GENOMIC DNA]</scope>
    <source>
        <strain evidence="4 5">SM6</strain>
    </source>
</reference>
<dbReference type="InterPro" id="IPR000182">
    <property type="entry name" value="GNAT_dom"/>
</dbReference>
<dbReference type="EMBL" id="JABAIK010000006">
    <property type="protein sequence ID" value="NLS12896.1"/>
    <property type="molecule type" value="Genomic_DNA"/>
</dbReference>
<dbReference type="PROSITE" id="PS51186">
    <property type="entry name" value="GNAT"/>
    <property type="match status" value="1"/>
</dbReference>
<accession>A0A7X8YGY2</accession>
<proteinExistence type="predicted"/>
<dbReference type="Pfam" id="PF00583">
    <property type="entry name" value="Acetyltransf_1"/>
    <property type="match status" value="1"/>
</dbReference>
<feature type="domain" description="N-acetyltransferase" evidence="3">
    <location>
        <begin position="3"/>
        <end position="148"/>
    </location>
</feature>
<evidence type="ECO:0000259" key="3">
    <source>
        <dbReference type="PROSITE" id="PS51186"/>
    </source>
</evidence>
<evidence type="ECO:0000313" key="4">
    <source>
        <dbReference type="EMBL" id="NLS12896.1"/>
    </source>
</evidence>
<dbReference type="AlphaFoldDB" id="A0A7X8YGY2"/>
<protein>
    <submittedName>
        <fullName evidence="4">GNAT family N-acetyltransferase</fullName>
    </submittedName>
</protein>
<dbReference type="CDD" id="cd04301">
    <property type="entry name" value="NAT_SF"/>
    <property type="match status" value="1"/>
</dbReference>
<dbReference type="Gene3D" id="3.40.630.30">
    <property type="match status" value="1"/>
</dbReference>
<dbReference type="Proteomes" id="UP000535589">
    <property type="component" value="Unassembled WGS sequence"/>
</dbReference>
<evidence type="ECO:0000256" key="1">
    <source>
        <dbReference type="ARBA" id="ARBA00022679"/>
    </source>
</evidence>
<dbReference type="PANTHER" id="PTHR10545:SF42">
    <property type="entry name" value="ACETYLTRANSFERASE"/>
    <property type="match status" value="1"/>
</dbReference>
<dbReference type="PANTHER" id="PTHR10545">
    <property type="entry name" value="DIAMINE N-ACETYLTRANSFERASE"/>
    <property type="match status" value="1"/>
</dbReference>